<dbReference type="GO" id="GO:0050660">
    <property type="term" value="F:flavin adenine dinucleotide binding"/>
    <property type="evidence" value="ECO:0007669"/>
    <property type="project" value="TreeGrafter"/>
</dbReference>
<dbReference type="InterPro" id="IPR004379">
    <property type="entry name" value="UDP-GALP_mutase"/>
</dbReference>
<evidence type="ECO:0000256" key="5">
    <source>
        <dbReference type="ARBA" id="ARBA00023235"/>
    </source>
</evidence>
<evidence type="ECO:0000256" key="3">
    <source>
        <dbReference type="ARBA" id="ARBA00022630"/>
    </source>
</evidence>
<evidence type="ECO:0000313" key="7">
    <source>
        <dbReference type="EMBL" id="HIY72978.1"/>
    </source>
</evidence>
<evidence type="ECO:0000256" key="2">
    <source>
        <dbReference type="ARBA" id="ARBA00009321"/>
    </source>
</evidence>
<proteinExistence type="inferred from homology"/>
<evidence type="ECO:0000256" key="1">
    <source>
        <dbReference type="ARBA" id="ARBA00001974"/>
    </source>
</evidence>
<dbReference type="SUPFAM" id="SSF54373">
    <property type="entry name" value="FAD-linked reductases, C-terminal domain"/>
    <property type="match status" value="1"/>
</dbReference>
<sequence length="378" mass="42940">MIGAGYAGAVAARELAERGGKRVLVLERRDHVAGNAYDCLDQNGVLIHQYGPHIFHTASRRVYDWLSRFTQWRDYQHRVLANVHGVYMPVPFNLTSLHMAFPAQQAARLEEKLLAAYGEGARVTILELRENTDPEVRAVADYVYENVFVYYTMKQWGQTPEEIDPATTARVPILLSRDDRYFQDPYQGMPLEGYASMFQKILDHPNITVELGVDARDRLRLEEGAVTVDGAPFAGTVIYTGQVDELFGFRFGRLPYRTLDFGFETLTMDRFQPAATVNYTVSEDYTRITEYKQLTGQVLPGVTTIMKEYSRAYTGAVGETPYYAIINPENNALYERYRALAEGCGDLHLLGRLAEYKYYNMDAIALRALELCDGLLQK</sequence>
<dbReference type="PANTHER" id="PTHR21197:SF0">
    <property type="entry name" value="UDP-GALACTOPYRANOSE MUTASE"/>
    <property type="match status" value="1"/>
</dbReference>
<dbReference type="AlphaFoldDB" id="A0A9D1Z304"/>
<evidence type="ECO:0000256" key="4">
    <source>
        <dbReference type="ARBA" id="ARBA00022827"/>
    </source>
</evidence>
<dbReference type="NCBIfam" id="TIGR00031">
    <property type="entry name" value="UDP-GALP_mutase"/>
    <property type="match status" value="1"/>
</dbReference>
<protein>
    <submittedName>
        <fullName evidence="7">UDP-galactopyranose mutase</fullName>
        <ecNumber evidence="7">5.4.99.9</ecNumber>
    </submittedName>
</protein>
<dbReference type="GO" id="GO:0005829">
    <property type="term" value="C:cytosol"/>
    <property type="evidence" value="ECO:0007669"/>
    <property type="project" value="TreeGrafter"/>
</dbReference>
<comment type="similarity">
    <text evidence="2">Belongs to the UDP-galactopyranose/dTDP-fucopyranose mutase family.</text>
</comment>
<comment type="caution">
    <text evidence="7">The sequence shown here is derived from an EMBL/GenBank/DDBJ whole genome shotgun (WGS) entry which is preliminary data.</text>
</comment>
<name>A0A9D1Z304_9FIRM</name>
<dbReference type="InterPro" id="IPR015899">
    <property type="entry name" value="UDP-GalPyranose_mutase_C"/>
</dbReference>
<keyword evidence="4" id="KW-0274">FAD</keyword>
<organism evidence="7 8">
    <name type="scientific">Candidatus Intestinimonas merdavium</name>
    <dbReference type="NCBI Taxonomy" id="2838622"/>
    <lineage>
        <taxon>Bacteria</taxon>
        <taxon>Bacillati</taxon>
        <taxon>Bacillota</taxon>
        <taxon>Clostridia</taxon>
        <taxon>Eubacteriales</taxon>
        <taxon>Intestinimonas</taxon>
    </lineage>
</organism>
<dbReference type="PANTHER" id="PTHR21197">
    <property type="entry name" value="UDP-GALACTOPYRANOSE MUTASE"/>
    <property type="match status" value="1"/>
</dbReference>
<dbReference type="SUPFAM" id="SSF51971">
    <property type="entry name" value="Nucleotide-binding domain"/>
    <property type="match status" value="1"/>
</dbReference>
<evidence type="ECO:0000313" key="8">
    <source>
        <dbReference type="Proteomes" id="UP000886824"/>
    </source>
</evidence>
<gene>
    <name evidence="7" type="primary">glf</name>
    <name evidence="7" type="ORF">H9826_03225</name>
</gene>
<feature type="domain" description="UDP-galactopyranose mutase C-terminal" evidence="6">
    <location>
        <begin position="147"/>
        <end position="358"/>
    </location>
</feature>
<reference evidence="7" key="2">
    <citation type="submission" date="2021-04" db="EMBL/GenBank/DDBJ databases">
        <authorList>
            <person name="Gilroy R."/>
        </authorList>
    </citation>
    <scope>NUCLEOTIDE SEQUENCE</scope>
    <source>
        <strain evidence="7">CHK33-7979</strain>
    </source>
</reference>
<comment type="cofactor">
    <cofactor evidence="1">
        <name>FAD</name>
        <dbReference type="ChEBI" id="CHEBI:57692"/>
    </cofactor>
</comment>
<accession>A0A9D1Z304</accession>
<dbReference type="EC" id="5.4.99.9" evidence="7"/>
<reference evidence="7" key="1">
    <citation type="journal article" date="2021" name="PeerJ">
        <title>Extensive microbial diversity within the chicken gut microbiome revealed by metagenomics and culture.</title>
        <authorList>
            <person name="Gilroy R."/>
            <person name="Ravi A."/>
            <person name="Getino M."/>
            <person name="Pursley I."/>
            <person name="Horton D.L."/>
            <person name="Alikhan N.F."/>
            <person name="Baker D."/>
            <person name="Gharbi K."/>
            <person name="Hall N."/>
            <person name="Watson M."/>
            <person name="Adriaenssens E.M."/>
            <person name="Foster-Nyarko E."/>
            <person name="Jarju S."/>
            <person name="Secka A."/>
            <person name="Antonio M."/>
            <person name="Oren A."/>
            <person name="Chaudhuri R.R."/>
            <person name="La Ragione R."/>
            <person name="Hildebrand F."/>
            <person name="Pallen M.J."/>
        </authorList>
    </citation>
    <scope>NUCLEOTIDE SEQUENCE</scope>
    <source>
        <strain evidence="7">CHK33-7979</strain>
    </source>
</reference>
<dbReference type="EMBL" id="DXCX01000033">
    <property type="protein sequence ID" value="HIY72978.1"/>
    <property type="molecule type" value="Genomic_DNA"/>
</dbReference>
<dbReference type="Gene3D" id="3.40.50.720">
    <property type="entry name" value="NAD(P)-binding Rossmann-like Domain"/>
    <property type="match status" value="3"/>
</dbReference>
<dbReference type="Pfam" id="PF03275">
    <property type="entry name" value="GLF"/>
    <property type="match status" value="1"/>
</dbReference>
<keyword evidence="3" id="KW-0285">Flavoprotein</keyword>
<dbReference type="Proteomes" id="UP000886824">
    <property type="component" value="Unassembled WGS sequence"/>
</dbReference>
<dbReference type="Pfam" id="PF13450">
    <property type="entry name" value="NAD_binding_8"/>
    <property type="match status" value="1"/>
</dbReference>
<keyword evidence="5 7" id="KW-0413">Isomerase</keyword>
<evidence type="ECO:0000259" key="6">
    <source>
        <dbReference type="Pfam" id="PF03275"/>
    </source>
</evidence>
<dbReference type="GO" id="GO:0008767">
    <property type="term" value="F:UDP-galactopyranose mutase activity"/>
    <property type="evidence" value="ECO:0007669"/>
    <property type="project" value="UniProtKB-EC"/>
</dbReference>